<evidence type="ECO:0000313" key="3">
    <source>
        <dbReference type="Proteomes" id="UP001209878"/>
    </source>
</evidence>
<proteinExistence type="predicted"/>
<dbReference type="Proteomes" id="UP001209878">
    <property type="component" value="Unassembled WGS sequence"/>
</dbReference>
<evidence type="ECO:0000256" key="1">
    <source>
        <dbReference type="SAM" id="MobiDB-lite"/>
    </source>
</evidence>
<feature type="compositionally biased region" description="Basic residues" evidence="1">
    <location>
        <begin position="130"/>
        <end position="142"/>
    </location>
</feature>
<feature type="region of interest" description="Disordered" evidence="1">
    <location>
        <begin position="27"/>
        <end position="99"/>
    </location>
</feature>
<sequence>MIDDGAKTETIDEIFIVGGTHETTSDVSAVNIKKKHRATNAEGENLDTNHHGEQRTPVEASSQSRSTGRRQHENEGSVQRSRRQIRRQRPKISRNGLHDAAFQRDGLHLSESGVGRLLLNLSLPEQPPKQNKRQHQQQHRHVSNATKHDRLPNARVAPDGNLTVVKRRTRLSMGKCPKCGETNHVTATCRHPDKVLFCQWGKGGQKKSITPVIRKWA</sequence>
<comment type="caution">
    <text evidence="2">The sequence shown here is derived from an EMBL/GenBank/DDBJ whole genome shotgun (WGS) entry which is preliminary data.</text>
</comment>
<keyword evidence="3" id="KW-1185">Reference proteome</keyword>
<feature type="compositionally biased region" description="Basic residues" evidence="1">
    <location>
        <begin position="80"/>
        <end position="92"/>
    </location>
</feature>
<accession>A0AAD9K4S6</accession>
<feature type="compositionally biased region" description="Basic and acidic residues" evidence="1">
    <location>
        <begin position="47"/>
        <end position="56"/>
    </location>
</feature>
<dbReference type="AlphaFoldDB" id="A0AAD9K4S6"/>
<gene>
    <name evidence="2" type="ORF">NP493_1435g01023</name>
</gene>
<protein>
    <submittedName>
        <fullName evidence="2">Uncharacterized protein</fullName>
    </submittedName>
</protein>
<dbReference type="EMBL" id="JAODUO010001439">
    <property type="protein sequence ID" value="KAK2163950.1"/>
    <property type="molecule type" value="Genomic_DNA"/>
</dbReference>
<feature type="region of interest" description="Disordered" evidence="1">
    <location>
        <begin position="124"/>
        <end position="158"/>
    </location>
</feature>
<evidence type="ECO:0000313" key="2">
    <source>
        <dbReference type="EMBL" id="KAK2163950.1"/>
    </source>
</evidence>
<organism evidence="2 3">
    <name type="scientific">Ridgeia piscesae</name>
    <name type="common">Tubeworm</name>
    <dbReference type="NCBI Taxonomy" id="27915"/>
    <lineage>
        <taxon>Eukaryota</taxon>
        <taxon>Metazoa</taxon>
        <taxon>Spiralia</taxon>
        <taxon>Lophotrochozoa</taxon>
        <taxon>Annelida</taxon>
        <taxon>Polychaeta</taxon>
        <taxon>Sedentaria</taxon>
        <taxon>Canalipalpata</taxon>
        <taxon>Sabellida</taxon>
        <taxon>Siboglinidae</taxon>
        <taxon>Ridgeia</taxon>
    </lineage>
</organism>
<name>A0AAD9K4S6_RIDPI</name>
<reference evidence="2" key="1">
    <citation type="journal article" date="2023" name="Mol. Biol. Evol.">
        <title>Third-Generation Sequencing Reveals the Adaptive Role of the Epigenome in Three Deep-Sea Polychaetes.</title>
        <authorList>
            <person name="Perez M."/>
            <person name="Aroh O."/>
            <person name="Sun Y."/>
            <person name="Lan Y."/>
            <person name="Juniper S.K."/>
            <person name="Young C.R."/>
            <person name="Angers B."/>
            <person name="Qian P.Y."/>
        </authorList>
    </citation>
    <scope>NUCLEOTIDE SEQUENCE</scope>
    <source>
        <strain evidence="2">R07B-5</strain>
    </source>
</reference>